<feature type="compositionally biased region" description="Acidic residues" evidence="5">
    <location>
        <begin position="50"/>
        <end position="62"/>
    </location>
</feature>
<dbReference type="PANTHER" id="PTHR13115">
    <property type="entry name" value="RNA POLYMERASE-ASSOCIATED PROTEIN RTF1 HOMOLOG"/>
    <property type="match status" value="1"/>
</dbReference>
<feature type="compositionally biased region" description="Basic and acidic residues" evidence="5">
    <location>
        <begin position="174"/>
        <end position="209"/>
    </location>
</feature>
<comment type="subcellular location">
    <subcellularLocation>
        <location evidence="1">Nucleus</location>
    </subcellularLocation>
</comment>
<dbReference type="SMART" id="SM00719">
    <property type="entry name" value="Plus3"/>
    <property type="match status" value="1"/>
</dbReference>
<feature type="region of interest" description="Disordered" evidence="5">
    <location>
        <begin position="15"/>
        <end position="130"/>
    </location>
</feature>
<dbReference type="Gene3D" id="3.90.70.200">
    <property type="entry name" value="Plus-3 domain"/>
    <property type="match status" value="1"/>
</dbReference>
<feature type="compositionally biased region" description="Low complexity" evidence="5">
    <location>
        <begin position="458"/>
        <end position="471"/>
    </location>
</feature>
<evidence type="ECO:0000256" key="2">
    <source>
        <dbReference type="ARBA" id="ARBA00023015"/>
    </source>
</evidence>
<keyword evidence="2" id="KW-0805">Transcription regulation</keyword>
<evidence type="ECO:0000256" key="4">
    <source>
        <dbReference type="ARBA" id="ARBA00023242"/>
    </source>
</evidence>
<feature type="compositionally biased region" description="Gly residues" evidence="5">
    <location>
        <begin position="18"/>
        <end position="31"/>
    </location>
</feature>
<dbReference type="EMBL" id="JADGIZ020000104">
    <property type="protein sequence ID" value="KAL2911523.1"/>
    <property type="molecule type" value="Genomic_DNA"/>
</dbReference>
<evidence type="ECO:0000259" key="6">
    <source>
        <dbReference type="PROSITE" id="PS51360"/>
    </source>
</evidence>
<organism evidence="7 8">
    <name type="scientific">Polyrhizophydium stewartii</name>
    <dbReference type="NCBI Taxonomy" id="2732419"/>
    <lineage>
        <taxon>Eukaryota</taxon>
        <taxon>Fungi</taxon>
        <taxon>Fungi incertae sedis</taxon>
        <taxon>Chytridiomycota</taxon>
        <taxon>Chytridiomycota incertae sedis</taxon>
        <taxon>Chytridiomycetes</taxon>
        <taxon>Rhizophydiales</taxon>
        <taxon>Rhizophydiales incertae sedis</taxon>
        <taxon>Polyrhizophydium</taxon>
    </lineage>
</organism>
<sequence>MDLDDEILALVDDDAGLAAGGSGGAGVGGPGESHEAARKRKRRRASTASDSDDDDHGDDDSDGLGPRRRAAGGGRGRTAADSGAGRAGHELSDEGDEERDDDDDDDLLDPSLAEVRSWNPQDLMGDAEDRRRLAAMSELEREMVLEERQKKIDSLQERTILKKRLSKQAGLTRPKSEQRGQRAQTGREKLDRGLESFRRQRESRREKLLARGNSDDDGSQRGKDSLDDDEDRGYRRTRCFVRIGVGSDPTTREQVYRMAQILETPTYHRTYRLANTVTKTALKLAHGKAVKVFLMDIVSNGPFKESEWRRYEQTLKVEGVPMMTADFEEIDEMIKRKKQLIKVPPNIASEKLRLRHELQVARERGDHSQVQALSDRIFELDQLSEQRVRNDKSHLEGFARLNERNRQSNFTEGRSAEKNVLEQKKNKGAAEYDPFARRKTAPKHVVGTEQETGDEKAAAAPAAPAAPAEPAQMPSSAGLPTRPPNKSPKPPKAVVAEVTAVLADDDFLDSIDISALEKEFGH</sequence>
<name>A0ABR4MW92_9FUNG</name>
<keyword evidence="3" id="KW-0804">Transcription</keyword>
<evidence type="ECO:0000313" key="8">
    <source>
        <dbReference type="Proteomes" id="UP001527925"/>
    </source>
</evidence>
<evidence type="ECO:0000256" key="5">
    <source>
        <dbReference type="SAM" id="MobiDB-lite"/>
    </source>
</evidence>
<feature type="compositionally biased region" description="Pro residues" evidence="5">
    <location>
        <begin position="481"/>
        <end position="491"/>
    </location>
</feature>
<dbReference type="PROSITE" id="PS51360">
    <property type="entry name" value="PLUS3"/>
    <property type="match status" value="1"/>
</dbReference>
<dbReference type="SUPFAM" id="SSF159042">
    <property type="entry name" value="Plus3-like"/>
    <property type="match status" value="1"/>
</dbReference>
<keyword evidence="4" id="KW-0539">Nucleus</keyword>
<dbReference type="Pfam" id="PF03126">
    <property type="entry name" value="Plus-3"/>
    <property type="match status" value="1"/>
</dbReference>
<feature type="compositionally biased region" description="Basic and acidic residues" evidence="5">
    <location>
        <begin position="396"/>
        <end position="406"/>
    </location>
</feature>
<dbReference type="Proteomes" id="UP001527925">
    <property type="component" value="Unassembled WGS sequence"/>
</dbReference>
<evidence type="ECO:0000256" key="3">
    <source>
        <dbReference type="ARBA" id="ARBA00023163"/>
    </source>
</evidence>
<feature type="region of interest" description="Disordered" evidence="5">
    <location>
        <begin position="164"/>
        <end position="231"/>
    </location>
</feature>
<feature type="compositionally biased region" description="Basic and acidic residues" evidence="5">
    <location>
        <begin position="414"/>
        <end position="436"/>
    </location>
</feature>
<proteinExistence type="predicted"/>
<comment type="caution">
    <text evidence="7">The sequence shown here is derived from an EMBL/GenBank/DDBJ whole genome shotgun (WGS) entry which is preliminary data.</text>
</comment>
<feature type="compositionally biased region" description="Acidic residues" evidence="5">
    <location>
        <begin position="93"/>
        <end position="108"/>
    </location>
</feature>
<gene>
    <name evidence="7" type="primary">RTF1</name>
    <name evidence="7" type="ORF">HK105_209012</name>
</gene>
<protein>
    <submittedName>
        <fullName evidence="7">RNA polymerase-associated protein rtf1</fullName>
    </submittedName>
</protein>
<feature type="region of interest" description="Disordered" evidence="5">
    <location>
        <begin position="396"/>
        <end position="493"/>
    </location>
</feature>
<dbReference type="InterPro" id="IPR004343">
    <property type="entry name" value="Plus-3_dom"/>
</dbReference>
<feature type="domain" description="Plus3" evidence="6">
    <location>
        <begin position="206"/>
        <end position="345"/>
    </location>
</feature>
<dbReference type="InterPro" id="IPR036128">
    <property type="entry name" value="Plus3-like_sf"/>
</dbReference>
<accession>A0ABR4MW92</accession>
<keyword evidence="8" id="KW-1185">Reference proteome</keyword>
<evidence type="ECO:0000313" key="7">
    <source>
        <dbReference type="EMBL" id="KAL2911523.1"/>
    </source>
</evidence>
<evidence type="ECO:0000256" key="1">
    <source>
        <dbReference type="ARBA" id="ARBA00004123"/>
    </source>
</evidence>
<dbReference type="PANTHER" id="PTHR13115:SF8">
    <property type="entry name" value="RNA POLYMERASE-ASSOCIATED PROTEIN RTF1 HOMOLOG"/>
    <property type="match status" value="1"/>
</dbReference>
<reference evidence="7 8" key="1">
    <citation type="submission" date="2023-09" db="EMBL/GenBank/DDBJ databases">
        <title>Pangenome analysis of Batrachochytrium dendrobatidis and related Chytrids.</title>
        <authorList>
            <person name="Yacoub M.N."/>
            <person name="Stajich J.E."/>
            <person name="James T.Y."/>
        </authorList>
    </citation>
    <scope>NUCLEOTIDE SEQUENCE [LARGE SCALE GENOMIC DNA]</scope>
    <source>
        <strain evidence="7 8">JEL0888</strain>
    </source>
</reference>